<dbReference type="SUPFAM" id="SSF54060">
    <property type="entry name" value="His-Me finger endonucleases"/>
    <property type="match status" value="1"/>
</dbReference>
<organism evidence="2 3">
    <name type="scientific">Salicibibacter halophilus</name>
    <dbReference type="NCBI Taxonomy" id="2502791"/>
    <lineage>
        <taxon>Bacteria</taxon>
        <taxon>Bacillati</taxon>
        <taxon>Bacillota</taxon>
        <taxon>Bacilli</taxon>
        <taxon>Bacillales</taxon>
        <taxon>Bacillaceae</taxon>
        <taxon>Salicibibacter</taxon>
    </lineage>
</organism>
<feature type="domain" description="HNH nuclease" evidence="1">
    <location>
        <begin position="64"/>
        <end position="112"/>
    </location>
</feature>
<keyword evidence="3" id="KW-1185">Reference proteome</keyword>
<dbReference type="InterPro" id="IPR044925">
    <property type="entry name" value="His-Me_finger_sf"/>
</dbReference>
<dbReference type="OrthoDB" id="6631788at2"/>
<dbReference type="EMBL" id="CP035485">
    <property type="protein sequence ID" value="QDI90242.1"/>
    <property type="molecule type" value="Genomic_DNA"/>
</dbReference>
<accession>A0A514LEG1</accession>
<proteinExistence type="predicted"/>
<evidence type="ECO:0000313" key="2">
    <source>
        <dbReference type="EMBL" id="QDI90242.1"/>
    </source>
</evidence>
<dbReference type="AlphaFoldDB" id="A0A514LEG1"/>
<dbReference type="Proteomes" id="UP000319756">
    <property type="component" value="Chromosome"/>
</dbReference>
<dbReference type="Pfam" id="PF13392">
    <property type="entry name" value="HNH_3"/>
    <property type="match status" value="1"/>
</dbReference>
<evidence type="ECO:0000313" key="3">
    <source>
        <dbReference type="Proteomes" id="UP000319756"/>
    </source>
</evidence>
<dbReference type="InterPro" id="IPR010902">
    <property type="entry name" value="NUMOD4"/>
</dbReference>
<protein>
    <recommendedName>
        <fullName evidence="1">HNH nuclease domain-containing protein</fullName>
    </recommendedName>
</protein>
<dbReference type="Gene3D" id="3.90.75.20">
    <property type="match status" value="1"/>
</dbReference>
<dbReference type="Pfam" id="PF07463">
    <property type="entry name" value="NUMOD4"/>
    <property type="match status" value="1"/>
</dbReference>
<dbReference type="SMART" id="SM00507">
    <property type="entry name" value="HNHc"/>
    <property type="match status" value="1"/>
</dbReference>
<name>A0A514LEG1_9BACI</name>
<dbReference type="RefSeq" id="WP_142087172.1">
    <property type="nucleotide sequence ID" value="NZ_CP035485.1"/>
</dbReference>
<gene>
    <name evidence="2" type="ORF">EPH95_02860</name>
</gene>
<evidence type="ECO:0000259" key="1">
    <source>
        <dbReference type="SMART" id="SM00507"/>
    </source>
</evidence>
<sequence length="224" mass="26046">MKETIWRDIDGYEKYYQVSNTGEVRSKDREVYNGRGFRFSKGRILNKSKTTTGYLKVDLRVNGRRKSVKVHRLVAKAFIENPGNKPNVNHIDGNPINNNADNLEWCTQKENMSHAHETGLVNSNVSKYANEIINEYKSDSDTNIRTLSKKYKCAHVSIRKLLSKNNIEIKGISEIKDTYEINKKELSSLFETDMKNKDIANHFNTNRRLIAVYRHKHKRGELIK</sequence>
<dbReference type="KEGG" id="sale:EPH95_02860"/>
<dbReference type="InterPro" id="IPR003615">
    <property type="entry name" value="HNH_nuc"/>
</dbReference>
<reference evidence="3" key="1">
    <citation type="submission" date="2019-01" db="EMBL/GenBank/DDBJ databases">
        <title>Genomic analysis of Salicibibacter sp. NKC3-5.</title>
        <authorList>
            <person name="Oh Y.J."/>
        </authorList>
    </citation>
    <scope>NUCLEOTIDE SEQUENCE [LARGE SCALE GENOMIC DNA]</scope>
    <source>
        <strain evidence="3">NKC3-5</strain>
    </source>
</reference>
<dbReference type="GO" id="GO:0016788">
    <property type="term" value="F:hydrolase activity, acting on ester bonds"/>
    <property type="evidence" value="ECO:0007669"/>
    <property type="project" value="InterPro"/>
</dbReference>